<name>A0A5B8VDZ6_9BACT</name>
<gene>
    <name evidence="2" type="ORF">FRZ67_20035</name>
</gene>
<dbReference type="KEGG" id="pgin:FRZ67_20035"/>
<keyword evidence="3" id="KW-1185">Reference proteome</keyword>
<organism evidence="2 3">
    <name type="scientific">Panacibacter ginsenosidivorans</name>
    <dbReference type="NCBI Taxonomy" id="1813871"/>
    <lineage>
        <taxon>Bacteria</taxon>
        <taxon>Pseudomonadati</taxon>
        <taxon>Bacteroidota</taxon>
        <taxon>Chitinophagia</taxon>
        <taxon>Chitinophagales</taxon>
        <taxon>Chitinophagaceae</taxon>
        <taxon>Panacibacter</taxon>
    </lineage>
</organism>
<dbReference type="EMBL" id="CP042435">
    <property type="protein sequence ID" value="QEC69479.1"/>
    <property type="molecule type" value="Genomic_DNA"/>
</dbReference>
<evidence type="ECO:0000313" key="3">
    <source>
        <dbReference type="Proteomes" id="UP000321533"/>
    </source>
</evidence>
<proteinExistence type="predicted"/>
<dbReference type="AlphaFoldDB" id="A0A5B8VDZ6"/>
<reference evidence="2 3" key="1">
    <citation type="journal article" date="2016" name="Int. J. Syst. Evol. Microbiol.">
        <title>Panacibacter ginsenosidivorans gen. nov., sp. nov., with ginsenoside converting activity isolated from soil of a ginseng field.</title>
        <authorList>
            <person name="Siddiqi M.Z."/>
            <person name="Muhammad Shafi S."/>
            <person name="Choi K.D."/>
            <person name="Im W.T."/>
        </authorList>
    </citation>
    <scope>NUCLEOTIDE SEQUENCE [LARGE SCALE GENOMIC DNA]</scope>
    <source>
        <strain evidence="2 3">Gsoil1550</strain>
    </source>
</reference>
<dbReference type="RefSeq" id="WP_147192356.1">
    <property type="nucleotide sequence ID" value="NZ_CP042435.1"/>
</dbReference>
<dbReference type="Gene3D" id="3.40.50.720">
    <property type="entry name" value="NAD(P)-binding Rossmann-like Domain"/>
    <property type="match status" value="1"/>
</dbReference>
<evidence type="ECO:0000313" key="2">
    <source>
        <dbReference type="EMBL" id="QEC69479.1"/>
    </source>
</evidence>
<dbReference type="PANTHER" id="PTHR43162:SF1">
    <property type="entry name" value="PRESTALK A DIFFERENTIATION PROTEIN A"/>
    <property type="match status" value="1"/>
</dbReference>
<sequence>MKYVITGSLGNIGLPVTKALLKAGHDVTVITSKQQNVEAIEALGAKAAVGSVEDVDFLTKTFAGANAVYTMVPPNFGAAEWKKWIGSIGKNYADAIKANGIKYVVNLSSVGAHRENGVGPVSGLHLAEEALNSLTDVNIKHLRPAYFYQNLFSNIGLIKNAGIIGSNFNVTGNKFGLVDPSDIAAVAIETLLQLNFTGHSIRYIVSDEVSTNAIANEIGKAIGKPDLAWVSFTNEQAYDGMKQAGLPEEITKNYVEMGEAVNSGIMYEDYWKNHPSTLGKTKLADFAKIFAAAYNAN</sequence>
<evidence type="ECO:0000259" key="1">
    <source>
        <dbReference type="Pfam" id="PF05368"/>
    </source>
</evidence>
<accession>A0A5B8VDZ6</accession>
<dbReference type="InterPro" id="IPR051604">
    <property type="entry name" value="Ergot_Alk_Oxidoreductase"/>
</dbReference>
<dbReference type="SUPFAM" id="SSF51735">
    <property type="entry name" value="NAD(P)-binding Rossmann-fold domains"/>
    <property type="match status" value="1"/>
</dbReference>
<dbReference type="InterPro" id="IPR008030">
    <property type="entry name" value="NmrA-like"/>
</dbReference>
<dbReference type="PANTHER" id="PTHR43162">
    <property type="match status" value="1"/>
</dbReference>
<dbReference type="OrthoDB" id="2149806at2"/>
<dbReference type="Proteomes" id="UP000321533">
    <property type="component" value="Chromosome"/>
</dbReference>
<protein>
    <submittedName>
        <fullName evidence="2">NAD-dependent dehydratase</fullName>
    </submittedName>
</protein>
<feature type="domain" description="NmrA-like" evidence="1">
    <location>
        <begin position="4"/>
        <end position="261"/>
    </location>
</feature>
<dbReference type="Gene3D" id="3.90.25.10">
    <property type="entry name" value="UDP-galactose 4-epimerase, domain 1"/>
    <property type="match status" value="1"/>
</dbReference>
<dbReference type="Pfam" id="PF05368">
    <property type="entry name" value="NmrA"/>
    <property type="match status" value="1"/>
</dbReference>
<dbReference type="InterPro" id="IPR036291">
    <property type="entry name" value="NAD(P)-bd_dom_sf"/>
</dbReference>